<dbReference type="SUPFAM" id="SSF52540">
    <property type="entry name" value="P-loop containing nucleoside triphosphate hydrolases"/>
    <property type="match status" value="1"/>
</dbReference>
<keyword evidence="1" id="KW-0808">Transferase</keyword>
<dbReference type="Gene3D" id="3.40.50.300">
    <property type="entry name" value="P-loop containing nucleotide triphosphate hydrolases"/>
    <property type="match status" value="1"/>
</dbReference>
<organism evidence="1 2">
    <name type="scientific">Halorhabdus tiamatea SARL4B</name>
    <dbReference type="NCBI Taxonomy" id="1033806"/>
    <lineage>
        <taxon>Archaea</taxon>
        <taxon>Methanobacteriati</taxon>
        <taxon>Methanobacteriota</taxon>
        <taxon>Stenosarchaea group</taxon>
        <taxon>Halobacteria</taxon>
        <taxon>Halobacteriales</taxon>
        <taxon>Haloarculaceae</taxon>
        <taxon>Halorhabdus</taxon>
    </lineage>
</organism>
<keyword evidence="1" id="KW-0131">Cell cycle</keyword>
<keyword evidence="1" id="KW-0132">Cell division</keyword>
<sequence length="95" mass="10381">MAQTGRALGYSILLATQRPDAEIVLGNIKTNLNCRISFELSSNTDSQVILDQPGAEDLEGVGDMIALTSGGDEYHLQWYLLTPEDGVTIRKRVSK</sequence>
<dbReference type="PANTHER" id="PTHR22683">
    <property type="entry name" value="SPORULATION PROTEIN RELATED"/>
    <property type="match status" value="1"/>
</dbReference>
<reference evidence="1 2" key="1">
    <citation type="journal article" date="2011" name="J. Bacteriol.">
        <title>Genome sequence of Halorhabdus tiamatea, the first archaeon isolated from a deep-sea anoxic brine lake.</title>
        <authorList>
            <person name="Antunes A."/>
            <person name="Alam I."/>
            <person name="Bajic V.B."/>
            <person name="Stingl U."/>
        </authorList>
    </citation>
    <scope>NUCLEOTIDE SEQUENCE [LARGE SCALE GENOMIC DNA]</scope>
    <source>
        <strain evidence="1 2">SARL4B</strain>
    </source>
</reference>
<reference evidence="1 2" key="2">
    <citation type="journal article" date="2013" name="PLoS ONE">
        <title>INDIGO - INtegrated Data Warehouse of MIcrobial GenOmes with Examples from the Red Sea Extremophiles.</title>
        <authorList>
            <person name="Alam I."/>
            <person name="Antunes A."/>
            <person name="Kamau A.A."/>
            <person name="Ba Alawi W."/>
            <person name="Kalkatawi M."/>
            <person name="Stingl U."/>
            <person name="Bajic V.B."/>
        </authorList>
    </citation>
    <scope>NUCLEOTIDE SEQUENCE [LARGE SCALE GENOMIC DNA]</scope>
    <source>
        <strain evidence="1 2">SARL4B</strain>
    </source>
</reference>
<name>U2DXU3_9EURY</name>
<dbReference type="GO" id="GO:0004076">
    <property type="term" value="F:biotin synthase activity"/>
    <property type="evidence" value="ECO:0007669"/>
    <property type="project" value="UniProtKB-EC"/>
</dbReference>
<dbReference type="InterPro" id="IPR050206">
    <property type="entry name" value="FtsK/SpoIIIE/SftA"/>
</dbReference>
<comment type="caution">
    <text evidence="1">The sequence shown here is derived from an EMBL/GenBank/DDBJ whole genome shotgun (WGS) entry which is preliminary data.</text>
</comment>
<accession>U2DXU3</accession>
<evidence type="ECO:0000313" key="1">
    <source>
        <dbReference type="EMBL" id="ERJ04636.1"/>
    </source>
</evidence>
<dbReference type="AlphaFoldDB" id="U2DXU3"/>
<dbReference type="PANTHER" id="PTHR22683:SF1">
    <property type="entry name" value="TYPE VII SECRETION SYSTEM PROTEIN ESSC"/>
    <property type="match status" value="1"/>
</dbReference>
<gene>
    <name evidence="1" type="primary">ftsK</name>
    <name evidence="1" type="ORF">HLRTI_003387</name>
</gene>
<proteinExistence type="predicted"/>
<protein>
    <submittedName>
        <fullName evidence="1">Cell division protein</fullName>
        <ecNumber evidence="1">2.8.1.6</ecNumber>
    </submittedName>
</protein>
<dbReference type="EMBL" id="AFNT02000065">
    <property type="protein sequence ID" value="ERJ04636.1"/>
    <property type="molecule type" value="Genomic_DNA"/>
</dbReference>
<dbReference type="InterPro" id="IPR027417">
    <property type="entry name" value="P-loop_NTPase"/>
</dbReference>
<dbReference type="EC" id="2.8.1.6" evidence="1"/>
<evidence type="ECO:0000313" key="2">
    <source>
        <dbReference type="Proteomes" id="UP000003861"/>
    </source>
</evidence>
<dbReference type="GO" id="GO:0051301">
    <property type="term" value="P:cell division"/>
    <property type="evidence" value="ECO:0007669"/>
    <property type="project" value="UniProtKB-KW"/>
</dbReference>
<dbReference type="Proteomes" id="UP000003861">
    <property type="component" value="Unassembled WGS sequence"/>
</dbReference>